<organism evidence="2 3">
    <name type="scientific">Cannabis sativa</name>
    <name type="common">Hemp</name>
    <name type="synonym">Marijuana</name>
    <dbReference type="NCBI Taxonomy" id="3483"/>
    <lineage>
        <taxon>Eukaryota</taxon>
        <taxon>Viridiplantae</taxon>
        <taxon>Streptophyta</taxon>
        <taxon>Embryophyta</taxon>
        <taxon>Tracheophyta</taxon>
        <taxon>Spermatophyta</taxon>
        <taxon>Magnoliopsida</taxon>
        <taxon>eudicotyledons</taxon>
        <taxon>Gunneridae</taxon>
        <taxon>Pentapetalae</taxon>
        <taxon>rosids</taxon>
        <taxon>fabids</taxon>
        <taxon>Rosales</taxon>
        <taxon>Cannabaceae</taxon>
        <taxon>Cannabis</taxon>
    </lineage>
</organism>
<name>A0A803Q7W1_CANSA</name>
<dbReference type="CDD" id="cd06222">
    <property type="entry name" value="RNase_H_like"/>
    <property type="match status" value="1"/>
</dbReference>
<evidence type="ECO:0000313" key="2">
    <source>
        <dbReference type="EnsemblPlants" id="cds.evm.model.08.1185"/>
    </source>
</evidence>
<dbReference type="SUPFAM" id="SSF53098">
    <property type="entry name" value="Ribonuclease H-like"/>
    <property type="match status" value="1"/>
</dbReference>
<protein>
    <recommendedName>
        <fullName evidence="1">RNase H type-1 domain-containing protein</fullName>
    </recommendedName>
</protein>
<dbReference type="PANTHER" id="PTHR47074:SF48">
    <property type="entry name" value="POLYNUCLEOTIDYL TRANSFERASE, RIBONUCLEASE H-LIKE SUPERFAMILY PROTEIN"/>
    <property type="match status" value="1"/>
</dbReference>
<dbReference type="InterPro" id="IPR012337">
    <property type="entry name" value="RNaseH-like_sf"/>
</dbReference>
<dbReference type="Gramene" id="evm.model.08.1185">
    <property type="protein sequence ID" value="cds.evm.model.08.1185"/>
    <property type="gene ID" value="evm.TU.08.1185"/>
</dbReference>
<dbReference type="InterPro" id="IPR052929">
    <property type="entry name" value="RNase_H-like_EbsB-rel"/>
</dbReference>
<dbReference type="GO" id="GO:0003676">
    <property type="term" value="F:nucleic acid binding"/>
    <property type="evidence" value="ECO:0007669"/>
    <property type="project" value="InterPro"/>
</dbReference>
<dbReference type="AlphaFoldDB" id="A0A803Q7W1"/>
<proteinExistence type="predicted"/>
<evidence type="ECO:0000313" key="3">
    <source>
        <dbReference type="Proteomes" id="UP000596661"/>
    </source>
</evidence>
<dbReference type="Gene3D" id="3.30.420.10">
    <property type="entry name" value="Ribonuclease H-like superfamily/Ribonuclease H"/>
    <property type="match status" value="1"/>
</dbReference>
<dbReference type="InterPro" id="IPR044730">
    <property type="entry name" value="RNase_H-like_dom_plant"/>
</dbReference>
<evidence type="ECO:0000259" key="1">
    <source>
        <dbReference type="Pfam" id="PF13456"/>
    </source>
</evidence>
<keyword evidence="3" id="KW-1185">Reference proteome</keyword>
<dbReference type="Proteomes" id="UP000596661">
    <property type="component" value="Chromosome 8"/>
</dbReference>
<dbReference type="Pfam" id="PF13456">
    <property type="entry name" value="RVT_3"/>
    <property type="match status" value="1"/>
</dbReference>
<reference evidence="2" key="1">
    <citation type="submission" date="2018-11" db="EMBL/GenBank/DDBJ databases">
        <authorList>
            <person name="Grassa J C."/>
        </authorList>
    </citation>
    <scope>NUCLEOTIDE SEQUENCE [LARGE SCALE GENOMIC DNA]</scope>
</reference>
<feature type="domain" description="RNase H type-1" evidence="1">
    <location>
        <begin position="13"/>
        <end position="132"/>
    </location>
</feature>
<dbReference type="InterPro" id="IPR036397">
    <property type="entry name" value="RNaseH_sf"/>
</dbReference>
<accession>A0A803Q7W1</accession>
<reference evidence="2" key="2">
    <citation type="submission" date="2021-03" db="UniProtKB">
        <authorList>
            <consortium name="EnsemblPlants"/>
        </authorList>
    </citation>
    <scope>IDENTIFICATION</scope>
</reference>
<sequence>MLCRRILYRFYIDVALDHHSKKHSYGIVVVDDLDRVKVGIDKPCVGSAPTVIAEVKAIHHAVQWIQLLHLPVDVLKIDCKTIVDKLNSCNWNASPLDDILISIKHLLSFSPNLKVVHVYRDSNQLAHKIAKLGLGLDNELVWNGPLPSM</sequence>
<dbReference type="GO" id="GO:0004523">
    <property type="term" value="F:RNA-DNA hybrid ribonuclease activity"/>
    <property type="evidence" value="ECO:0007669"/>
    <property type="project" value="InterPro"/>
</dbReference>
<dbReference type="InterPro" id="IPR002156">
    <property type="entry name" value="RNaseH_domain"/>
</dbReference>
<dbReference type="EMBL" id="UZAU01000705">
    <property type="status" value="NOT_ANNOTATED_CDS"/>
    <property type="molecule type" value="Genomic_DNA"/>
</dbReference>
<dbReference type="PANTHER" id="PTHR47074">
    <property type="entry name" value="BNAC02G40300D PROTEIN"/>
    <property type="match status" value="1"/>
</dbReference>
<dbReference type="EnsemblPlants" id="evm.model.08.1185">
    <property type="protein sequence ID" value="cds.evm.model.08.1185"/>
    <property type="gene ID" value="evm.TU.08.1185"/>
</dbReference>